<name>A0AAV1SGR4_9ROSI</name>
<accession>A0AAV1SGR4</accession>
<evidence type="ECO:0000313" key="2">
    <source>
        <dbReference type="EMBL" id="CAK7350649.1"/>
    </source>
</evidence>
<keyword evidence="3" id="KW-1185">Reference proteome</keyword>
<evidence type="ECO:0000313" key="3">
    <source>
        <dbReference type="Proteomes" id="UP001314170"/>
    </source>
</evidence>
<dbReference type="AlphaFoldDB" id="A0AAV1SGR4"/>
<reference evidence="2 3" key="1">
    <citation type="submission" date="2024-01" db="EMBL/GenBank/DDBJ databases">
        <authorList>
            <person name="Waweru B."/>
        </authorList>
    </citation>
    <scope>NUCLEOTIDE SEQUENCE [LARGE SCALE GENOMIC DNA]</scope>
</reference>
<sequence length="115" mass="12713">MVGTSGNSIGLAILTETRALLQVVKSTHLVKGKKKESEEPKKERSRSRGSSGNFILMMELRKKIITFRDIIDLPPFDGSLSINELDYEKHALTLKTNLFVAAGDGDNERSAQILP</sequence>
<dbReference type="EMBL" id="CAWUPB010001184">
    <property type="protein sequence ID" value="CAK7350649.1"/>
    <property type="molecule type" value="Genomic_DNA"/>
</dbReference>
<evidence type="ECO:0000256" key="1">
    <source>
        <dbReference type="SAM" id="MobiDB-lite"/>
    </source>
</evidence>
<organism evidence="2 3">
    <name type="scientific">Dovyalis caffra</name>
    <dbReference type="NCBI Taxonomy" id="77055"/>
    <lineage>
        <taxon>Eukaryota</taxon>
        <taxon>Viridiplantae</taxon>
        <taxon>Streptophyta</taxon>
        <taxon>Embryophyta</taxon>
        <taxon>Tracheophyta</taxon>
        <taxon>Spermatophyta</taxon>
        <taxon>Magnoliopsida</taxon>
        <taxon>eudicotyledons</taxon>
        <taxon>Gunneridae</taxon>
        <taxon>Pentapetalae</taxon>
        <taxon>rosids</taxon>
        <taxon>fabids</taxon>
        <taxon>Malpighiales</taxon>
        <taxon>Salicaceae</taxon>
        <taxon>Flacourtieae</taxon>
        <taxon>Dovyalis</taxon>
    </lineage>
</organism>
<gene>
    <name evidence="2" type="ORF">DCAF_LOCUS23390</name>
</gene>
<comment type="caution">
    <text evidence="2">The sequence shown here is derived from an EMBL/GenBank/DDBJ whole genome shotgun (WGS) entry which is preliminary data.</text>
</comment>
<feature type="region of interest" description="Disordered" evidence="1">
    <location>
        <begin position="31"/>
        <end position="50"/>
    </location>
</feature>
<dbReference type="Proteomes" id="UP001314170">
    <property type="component" value="Unassembled WGS sequence"/>
</dbReference>
<proteinExistence type="predicted"/>
<protein>
    <submittedName>
        <fullName evidence="2">Uncharacterized protein</fullName>
    </submittedName>
</protein>